<reference evidence="2" key="1">
    <citation type="journal article" date="2023" name="PLoS Negl. Trop. Dis.">
        <title>A genome sequence for Biomphalaria pfeifferi, the major vector snail for the human-infecting parasite Schistosoma mansoni.</title>
        <authorList>
            <person name="Bu L."/>
            <person name="Lu L."/>
            <person name="Laidemitt M.R."/>
            <person name="Zhang S.M."/>
            <person name="Mutuku M."/>
            <person name="Mkoji G."/>
            <person name="Steinauer M."/>
            <person name="Loker E.S."/>
        </authorList>
    </citation>
    <scope>NUCLEOTIDE SEQUENCE</scope>
    <source>
        <strain evidence="2">KasaAsao</strain>
    </source>
</reference>
<feature type="chain" id="PRO_5042120678" description="Secreted protein" evidence="1">
    <location>
        <begin position="21"/>
        <end position="151"/>
    </location>
</feature>
<keyword evidence="3" id="KW-1185">Reference proteome</keyword>
<gene>
    <name evidence="2" type="ORF">Bpfe_027318</name>
</gene>
<comment type="caution">
    <text evidence="2">The sequence shown here is derived from an EMBL/GenBank/DDBJ whole genome shotgun (WGS) entry which is preliminary data.</text>
</comment>
<evidence type="ECO:0000313" key="2">
    <source>
        <dbReference type="EMBL" id="KAK0043224.1"/>
    </source>
</evidence>
<keyword evidence="1" id="KW-0732">Signal</keyword>
<evidence type="ECO:0000313" key="3">
    <source>
        <dbReference type="Proteomes" id="UP001233172"/>
    </source>
</evidence>
<accession>A0AAD8AWY5</accession>
<protein>
    <recommendedName>
        <fullName evidence="4">Secreted protein</fullName>
    </recommendedName>
</protein>
<organism evidence="2 3">
    <name type="scientific">Biomphalaria pfeifferi</name>
    <name type="common">Bloodfluke planorb</name>
    <name type="synonym">Freshwater snail</name>
    <dbReference type="NCBI Taxonomy" id="112525"/>
    <lineage>
        <taxon>Eukaryota</taxon>
        <taxon>Metazoa</taxon>
        <taxon>Spiralia</taxon>
        <taxon>Lophotrochozoa</taxon>
        <taxon>Mollusca</taxon>
        <taxon>Gastropoda</taxon>
        <taxon>Heterobranchia</taxon>
        <taxon>Euthyneura</taxon>
        <taxon>Panpulmonata</taxon>
        <taxon>Hygrophila</taxon>
        <taxon>Lymnaeoidea</taxon>
        <taxon>Planorbidae</taxon>
        <taxon>Biomphalaria</taxon>
    </lineage>
</organism>
<sequence length="151" mass="17187">MYRFHQVVLSLVWPCSDVSSAFFAACKIDLTGPDDLLMRTYNSSCLPSFPAPNLTTSHADFLSLTHFLSHLMNKKKKVRKASVRTVQANFGPQVTAVRHTRREGLFGLIRTRDMHRCVFRFDKKRAAFNTPYQISDSAFSTLCPNAVYHVN</sequence>
<proteinExistence type="predicted"/>
<dbReference type="AlphaFoldDB" id="A0AAD8AWY5"/>
<dbReference type="Proteomes" id="UP001233172">
    <property type="component" value="Unassembled WGS sequence"/>
</dbReference>
<dbReference type="EMBL" id="JASAOG010000221">
    <property type="protein sequence ID" value="KAK0043224.1"/>
    <property type="molecule type" value="Genomic_DNA"/>
</dbReference>
<evidence type="ECO:0008006" key="4">
    <source>
        <dbReference type="Google" id="ProtNLM"/>
    </source>
</evidence>
<reference evidence="2" key="2">
    <citation type="submission" date="2023-04" db="EMBL/GenBank/DDBJ databases">
        <authorList>
            <person name="Bu L."/>
            <person name="Lu L."/>
            <person name="Laidemitt M.R."/>
            <person name="Zhang S.M."/>
            <person name="Mutuku M."/>
            <person name="Mkoji G."/>
            <person name="Steinauer M."/>
            <person name="Loker E.S."/>
        </authorList>
    </citation>
    <scope>NUCLEOTIDE SEQUENCE</scope>
    <source>
        <strain evidence="2">KasaAsao</strain>
        <tissue evidence="2">Whole Snail</tissue>
    </source>
</reference>
<name>A0AAD8AWY5_BIOPF</name>
<evidence type="ECO:0000256" key="1">
    <source>
        <dbReference type="SAM" id="SignalP"/>
    </source>
</evidence>
<feature type="signal peptide" evidence="1">
    <location>
        <begin position="1"/>
        <end position="20"/>
    </location>
</feature>